<dbReference type="InterPro" id="IPR052320">
    <property type="entry name" value="Cytochrome_b5_domain"/>
</dbReference>
<dbReference type="PANTHER" id="PTHR21281">
    <property type="entry name" value="CYTOCHROME B5 DOMAIN-CONTAINING PROTEIN 1"/>
    <property type="match status" value="1"/>
</dbReference>
<accession>A0A7R9CP46</accession>
<evidence type="ECO:0000256" key="10">
    <source>
        <dbReference type="ARBA" id="ARBA00046139"/>
    </source>
</evidence>
<keyword evidence="6" id="KW-0206">Cytoskeleton</keyword>
<dbReference type="SUPFAM" id="SSF55856">
    <property type="entry name" value="Cytochrome b5-like heme/steroid binding domain"/>
    <property type="match status" value="1"/>
</dbReference>
<comment type="subcellular location">
    <subcellularLocation>
        <location evidence="1">Cytoplasm</location>
        <location evidence="1">Cytoskeleton</location>
        <location evidence="1">Cilium axoneme</location>
    </subcellularLocation>
</comment>
<evidence type="ECO:0000256" key="1">
    <source>
        <dbReference type="ARBA" id="ARBA00004430"/>
    </source>
</evidence>
<dbReference type="SMART" id="SM01117">
    <property type="entry name" value="Cyt-b5"/>
    <property type="match status" value="1"/>
</dbReference>
<dbReference type="PANTHER" id="PTHR21281:SF0">
    <property type="entry name" value="CYTOCHROME B5 DOMAIN-CONTAINING PROTEIN 1"/>
    <property type="match status" value="1"/>
</dbReference>
<evidence type="ECO:0000256" key="4">
    <source>
        <dbReference type="ARBA" id="ARBA00022723"/>
    </source>
</evidence>
<feature type="domain" description="Cytochrome b5 heme-binding" evidence="11">
    <location>
        <begin position="6"/>
        <end position="88"/>
    </location>
</feature>
<dbReference type="Pfam" id="PF00173">
    <property type="entry name" value="Cyt-b5"/>
    <property type="match status" value="1"/>
</dbReference>
<dbReference type="InterPro" id="IPR001199">
    <property type="entry name" value="Cyt_B5-like_heme/steroid-bd"/>
</dbReference>
<comment type="function">
    <text evidence="10">Radial spoke stalk protein that binds heme under oxidizing conditions. Required for the coordinated beating of multiple cilia maybe by functioning in a redox signaling pathway.</text>
</comment>
<dbReference type="GO" id="GO:0046872">
    <property type="term" value="F:metal ion binding"/>
    <property type="evidence" value="ECO:0007669"/>
    <property type="project" value="UniProtKB-KW"/>
</dbReference>
<evidence type="ECO:0000256" key="7">
    <source>
        <dbReference type="ARBA" id="ARBA00023273"/>
    </source>
</evidence>
<keyword evidence="2" id="KW-0963">Cytoplasm</keyword>
<keyword evidence="3" id="KW-0349">Heme</keyword>
<name>A0A7R9CP46_TIMPO</name>
<dbReference type="AlphaFoldDB" id="A0A7R9CP46"/>
<gene>
    <name evidence="12" type="ORF">TPSB3V08_LOCUS1937</name>
</gene>
<dbReference type="InterPro" id="IPR036400">
    <property type="entry name" value="Cyt_B5-like_heme/steroid_sf"/>
</dbReference>
<proteinExistence type="inferred from homology"/>
<comment type="similarity">
    <text evidence="8">Belongs to the cytochrome b5 family.</text>
</comment>
<dbReference type="EMBL" id="OD000706">
    <property type="protein sequence ID" value="CAD7398900.1"/>
    <property type="molecule type" value="Genomic_DNA"/>
</dbReference>
<organism evidence="12">
    <name type="scientific">Timema poppense</name>
    <name type="common">Walking stick</name>
    <dbReference type="NCBI Taxonomy" id="170557"/>
    <lineage>
        <taxon>Eukaryota</taxon>
        <taxon>Metazoa</taxon>
        <taxon>Ecdysozoa</taxon>
        <taxon>Arthropoda</taxon>
        <taxon>Hexapoda</taxon>
        <taxon>Insecta</taxon>
        <taxon>Pterygota</taxon>
        <taxon>Neoptera</taxon>
        <taxon>Polyneoptera</taxon>
        <taxon>Phasmatodea</taxon>
        <taxon>Timematodea</taxon>
        <taxon>Timematoidea</taxon>
        <taxon>Timematidae</taxon>
        <taxon>Timema</taxon>
    </lineage>
</organism>
<evidence type="ECO:0000256" key="2">
    <source>
        <dbReference type="ARBA" id="ARBA00022490"/>
    </source>
</evidence>
<keyword evidence="5" id="KW-0408">Iron</keyword>
<evidence type="ECO:0000256" key="9">
    <source>
        <dbReference type="ARBA" id="ARBA00040649"/>
    </source>
</evidence>
<evidence type="ECO:0000256" key="6">
    <source>
        <dbReference type="ARBA" id="ARBA00023212"/>
    </source>
</evidence>
<reference evidence="12" key="1">
    <citation type="submission" date="2020-11" db="EMBL/GenBank/DDBJ databases">
        <authorList>
            <person name="Tran Van P."/>
        </authorList>
    </citation>
    <scope>NUCLEOTIDE SEQUENCE</scope>
</reference>
<evidence type="ECO:0000256" key="8">
    <source>
        <dbReference type="ARBA" id="ARBA00038168"/>
    </source>
</evidence>
<keyword evidence="4" id="KW-0479">Metal-binding</keyword>
<evidence type="ECO:0000256" key="3">
    <source>
        <dbReference type="ARBA" id="ARBA00022617"/>
    </source>
</evidence>
<dbReference type="PROSITE" id="PS50255">
    <property type="entry name" value="CYTOCHROME_B5_2"/>
    <property type="match status" value="1"/>
</dbReference>
<evidence type="ECO:0000313" key="12">
    <source>
        <dbReference type="EMBL" id="CAD7398900.1"/>
    </source>
</evidence>
<protein>
    <recommendedName>
        <fullName evidence="9">Cytochrome b5 domain-containing protein 1</fullName>
    </recommendedName>
</protein>
<evidence type="ECO:0000259" key="11">
    <source>
        <dbReference type="PROSITE" id="PS50255"/>
    </source>
</evidence>
<evidence type="ECO:0000256" key="5">
    <source>
        <dbReference type="ARBA" id="ARBA00023004"/>
    </source>
</evidence>
<dbReference type="GO" id="GO:0005930">
    <property type="term" value="C:axoneme"/>
    <property type="evidence" value="ECO:0007669"/>
    <property type="project" value="UniProtKB-SubCell"/>
</dbReference>
<keyword evidence="7" id="KW-0966">Cell projection</keyword>
<dbReference type="Gene3D" id="3.10.120.10">
    <property type="entry name" value="Cytochrome b5-like heme/steroid binding domain"/>
    <property type="match status" value="1"/>
</dbReference>
<sequence length="304" mass="35500">MAVTARRYYTPAEVVVHNTPNDLWVSFLGRVLDLTSLAQEYDGTQEIKPILAHAGKDISHWFDPRTGESEKCGRYMAGEWRMFSRDLKGFVRSGNDFRAQLKGSECFGRIFRVDFDEKCARSPGKYSYSTPPSDITEHEEIWQLMTQRERERSKIKLFSIKTLCKLIFLTQLKHRIHPVTGVRVPYTPHGPIPHVSLEVPNPLWRLVGVPWWVDPKYVIGFLTEKARPVCKEDKLTRILERFLPFNSHASSYTFKFETRVLDMNKTLEENDIPDERELFLDLGLEDNFYIPALMIYFNDDLTEM</sequence>